<dbReference type="Proteomes" id="UP000054359">
    <property type="component" value="Unassembled WGS sequence"/>
</dbReference>
<dbReference type="STRING" id="407821.A0A087T048"/>
<dbReference type="AlphaFoldDB" id="A0A087T048"/>
<dbReference type="EMBL" id="KK112762">
    <property type="protein sequence ID" value="KFM58487.1"/>
    <property type="molecule type" value="Genomic_DNA"/>
</dbReference>
<dbReference type="GO" id="GO:0001682">
    <property type="term" value="P:tRNA 5'-leader removal"/>
    <property type="evidence" value="ECO:0007669"/>
    <property type="project" value="InterPro"/>
</dbReference>
<feature type="domain" description="Pop1 N-terminal" evidence="1">
    <location>
        <begin position="70"/>
        <end position="151"/>
    </location>
</feature>
<dbReference type="GO" id="GO:0000172">
    <property type="term" value="C:ribonuclease MRP complex"/>
    <property type="evidence" value="ECO:0007669"/>
    <property type="project" value="InterPro"/>
</dbReference>
<organism evidence="2 3">
    <name type="scientific">Stegodyphus mimosarum</name>
    <name type="common">African social velvet spider</name>
    <dbReference type="NCBI Taxonomy" id="407821"/>
    <lineage>
        <taxon>Eukaryota</taxon>
        <taxon>Metazoa</taxon>
        <taxon>Ecdysozoa</taxon>
        <taxon>Arthropoda</taxon>
        <taxon>Chelicerata</taxon>
        <taxon>Arachnida</taxon>
        <taxon>Araneae</taxon>
        <taxon>Araneomorphae</taxon>
        <taxon>Entelegynae</taxon>
        <taxon>Eresoidea</taxon>
        <taxon>Eresidae</taxon>
        <taxon>Stegodyphus</taxon>
    </lineage>
</organism>
<dbReference type="GO" id="GO:0005655">
    <property type="term" value="C:nucleolar ribonuclease P complex"/>
    <property type="evidence" value="ECO:0007669"/>
    <property type="project" value="InterPro"/>
</dbReference>
<dbReference type="OMA" id="RISTHVW"/>
<dbReference type="InterPro" id="IPR009723">
    <property type="entry name" value="Pop1_N"/>
</dbReference>
<evidence type="ECO:0000313" key="2">
    <source>
        <dbReference type="EMBL" id="KFM58487.1"/>
    </source>
</evidence>
<dbReference type="Pfam" id="PF06978">
    <property type="entry name" value="POP1_N"/>
    <property type="match status" value="1"/>
</dbReference>
<gene>
    <name evidence="2" type="ORF">X975_21554</name>
</gene>
<proteinExistence type="predicted"/>
<evidence type="ECO:0000313" key="3">
    <source>
        <dbReference type="Proteomes" id="UP000054359"/>
    </source>
</evidence>
<dbReference type="SUPFAM" id="SSF103025">
    <property type="entry name" value="Folate-binding domain"/>
    <property type="match status" value="1"/>
</dbReference>
<feature type="non-terminal residue" evidence="2">
    <location>
        <position position="185"/>
    </location>
</feature>
<keyword evidence="3" id="KW-1185">Reference proteome</keyword>
<dbReference type="OrthoDB" id="442863at2759"/>
<evidence type="ECO:0000259" key="1">
    <source>
        <dbReference type="Pfam" id="PF06978"/>
    </source>
</evidence>
<name>A0A087T048_STEMI</name>
<protein>
    <submittedName>
        <fullName evidence="2">Ribonucleases P/MRP protein subunit POP1</fullName>
    </submittedName>
</protein>
<dbReference type="PANTHER" id="PTHR22731">
    <property type="entry name" value="RIBONUCLEASES P/MRP PROTEIN SUBUNIT POP1"/>
    <property type="match status" value="1"/>
</dbReference>
<dbReference type="PANTHER" id="PTHR22731:SF3">
    <property type="entry name" value="RIBONUCLEASES P_MRP PROTEIN SUBUNIT POP1"/>
    <property type="match status" value="1"/>
</dbReference>
<accession>A0A087T048</accession>
<reference evidence="2 3" key="1">
    <citation type="submission" date="2013-11" db="EMBL/GenBank/DDBJ databases">
        <title>Genome sequencing of Stegodyphus mimosarum.</title>
        <authorList>
            <person name="Bechsgaard J."/>
        </authorList>
    </citation>
    <scope>NUCLEOTIDE SEQUENCE [LARGE SCALE GENOMIC DNA]</scope>
</reference>
<dbReference type="InterPro" id="IPR039182">
    <property type="entry name" value="Pop1"/>
</dbReference>
<sequence>MEDSVSVLKFAECRAREISSLAEEIACKASKLTVQRLPYYMRRRAASHNPKRVPRKLREHCKAHLAKSTKKSKKHRDKPKSLLEEYNRRQSNFLWLETHLWHAKRFHMEKKWGYTLPICSTEKSFKASYKAAAKHTLLFDLSYYCCIELRGPEKQLLTKLTYLTDACTGKYVCLNIIKHLESVSY</sequence>